<name>A0AAV3RNR4_LITER</name>
<evidence type="ECO:0000313" key="1">
    <source>
        <dbReference type="EMBL" id="GAA0178360.1"/>
    </source>
</evidence>
<proteinExistence type="predicted"/>
<comment type="caution">
    <text evidence="1">The sequence shown here is derived from an EMBL/GenBank/DDBJ whole genome shotgun (WGS) entry which is preliminary data.</text>
</comment>
<sequence length="140" mass="16046">MATSFFYAPKFLFLVAISLALSHIASGFLVWRRPFQKVNTTTYKVEITNRVRRPIKIHFLIKDRMTQNIVADLGSQEIEPQHAYTWTIGNRISMTNSIIFATLKVEKIVNKIGVVGHWGGLGWWAVMVGAGWEKVRWGLR</sequence>
<evidence type="ECO:0000313" key="2">
    <source>
        <dbReference type="Proteomes" id="UP001454036"/>
    </source>
</evidence>
<accession>A0AAV3RNR4</accession>
<gene>
    <name evidence="1" type="ORF">LIER_29825</name>
</gene>
<keyword evidence="2" id="KW-1185">Reference proteome</keyword>
<dbReference type="AlphaFoldDB" id="A0AAV3RNR4"/>
<protein>
    <submittedName>
        <fullName evidence="1">Uncharacterized protein</fullName>
    </submittedName>
</protein>
<reference evidence="1 2" key="1">
    <citation type="submission" date="2024-01" db="EMBL/GenBank/DDBJ databases">
        <title>The complete chloroplast genome sequence of Lithospermum erythrorhizon: insights into the phylogenetic relationship among Boraginaceae species and the maternal lineages of purple gromwells.</title>
        <authorList>
            <person name="Okada T."/>
            <person name="Watanabe K."/>
        </authorList>
    </citation>
    <scope>NUCLEOTIDE SEQUENCE [LARGE SCALE GENOMIC DNA]</scope>
</reference>
<dbReference type="EMBL" id="BAABME010010409">
    <property type="protein sequence ID" value="GAA0178360.1"/>
    <property type="molecule type" value="Genomic_DNA"/>
</dbReference>
<organism evidence="1 2">
    <name type="scientific">Lithospermum erythrorhizon</name>
    <name type="common">Purple gromwell</name>
    <name type="synonym">Lithospermum officinale var. erythrorhizon</name>
    <dbReference type="NCBI Taxonomy" id="34254"/>
    <lineage>
        <taxon>Eukaryota</taxon>
        <taxon>Viridiplantae</taxon>
        <taxon>Streptophyta</taxon>
        <taxon>Embryophyta</taxon>
        <taxon>Tracheophyta</taxon>
        <taxon>Spermatophyta</taxon>
        <taxon>Magnoliopsida</taxon>
        <taxon>eudicotyledons</taxon>
        <taxon>Gunneridae</taxon>
        <taxon>Pentapetalae</taxon>
        <taxon>asterids</taxon>
        <taxon>lamiids</taxon>
        <taxon>Boraginales</taxon>
        <taxon>Boraginaceae</taxon>
        <taxon>Boraginoideae</taxon>
        <taxon>Lithospermeae</taxon>
        <taxon>Lithospermum</taxon>
    </lineage>
</organism>
<dbReference type="Proteomes" id="UP001454036">
    <property type="component" value="Unassembled WGS sequence"/>
</dbReference>